<dbReference type="Gene3D" id="3.30.360.10">
    <property type="entry name" value="Dihydrodipicolinate Reductase, domain 2"/>
    <property type="match status" value="1"/>
</dbReference>
<keyword evidence="3" id="KW-0521">NADP</keyword>
<dbReference type="SUPFAM" id="SSF55347">
    <property type="entry name" value="Glyceraldehyde-3-phosphate dehydrogenase-like, C-terminal domain"/>
    <property type="match status" value="1"/>
</dbReference>
<dbReference type="Gene3D" id="3.40.50.720">
    <property type="entry name" value="NAD(P)-binding Rossmann-like Domain"/>
    <property type="match status" value="1"/>
</dbReference>
<evidence type="ECO:0000256" key="5">
    <source>
        <dbReference type="ARBA" id="ARBA00023277"/>
    </source>
</evidence>
<feature type="domain" description="Glucose-6-phosphate dehydrogenase C-terminal" evidence="8">
    <location>
        <begin position="247"/>
        <end position="524"/>
    </location>
</feature>
<name>A0A315ZZC9_9ACTN</name>
<evidence type="ECO:0000313" key="9">
    <source>
        <dbReference type="EMBL" id="PWJ50639.1"/>
    </source>
</evidence>
<dbReference type="Pfam" id="PF02781">
    <property type="entry name" value="G6PD_C"/>
    <property type="match status" value="1"/>
</dbReference>
<dbReference type="GO" id="GO:0004345">
    <property type="term" value="F:glucose-6-phosphate dehydrogenase activity"/>
    <property type="evidence" value="ECO:0007669"/>
    <property type="project" value="InterPro"/>
</dbReference>
<dbReference type="PANTHER" id="PTHR23429">
    <property type="entry name" value="GLUCOSE-6-PHOSPHATE 1-DEHYDROGENASE G6PD"/>
    <property type="match status" value="1"/>
</dbReference>
<evidence type="ECO:0000256" key="4">
    <source>
        <dbReference type="ARBA" id="ARBA00023002"/>
    </source>
</evidence>
<feature type="region of interest" description="Disordered" evidence="6">
    <location>
        <begin position="15"/>
        <end position="55"/>
    </location>
</feature>
<dbReference type="AlphaFoldDB" id="A0A315ZZC9"/>
<dbReference type="SUPFAM" id="SSF51735">
    <property type="entry name" value="NAD(P)-binding Rossmann-fold domains"/>
    <property type="match status" value="1"/>
</dbReference>
<evidence type="ECO:0000259" key="7">
    <source>
        <dbReference type="Pfam" id="PF00479"/>
    </source>
</evidence>
<feature type="domain" description="Glucose-6-phosphate dehydrogenase NAD-binding" evidence="7">
    <location>
        <begin position="64"/>
        <end position="243"/>
    </location>
</feature>
<reference evidence="9 10" key="1">
    <citation type="submission" date="2018-03" db="EMBL/GenBank/DDBJ databases">
        <title>Genomic Encyclopedia of Archaeal and Bacterial Type Strains, Phase II (KMG-II): from individual species to whole genera.</title>
        <authorList>
            <person name="Goeker M."/>
        </authorList>
    </citation>
    <scope>NUCLEOTIDE SEQUENCE [LARGE SCALE GENOMIC DNA]</scope>
    <source>
        <strain evidence="9 10">DSM 44889</strain>
    </source>
</reference>
<evidence type="ECO:0000256" key="3">
    <source>
        <dbReference type="ARBA" id="ARBA00022857"/>
    </source>
</evidence>
<keyword evidence="4" id="KW-0560">Oxidoreductase</keyword>
<keyword evidence="2" id="KW-0313">Glucose metabolism</keyword>
<keyword evidence="10" id="KW-1185">Reference proteome</keyword>
<dbReference type="Proteomes" id="UP000245469">
    <property type="component" value="Unassembled WGS sequence"/>
</dbReference>
<dbReference type="InterPro" id="IPR022674">
    <property type="entry name" value="G6P_DH_NAD-bd"/>
</dbReference>
<dbReference type="InterPro" id="IPR036291">
    <property type="entry name" value="NAD(P)-bd_dom_sf"/>
</dbReference>
<protein>
    <submittedName>
        <fullName evidence="9">Glucose-6-phosphate 1-dehydrogenase</fullName>
    </submittedName>
</protein>
<dbReference type="InterPro" id="IPR001282">
    <property type="entry name" value="G6P_DH"/>
</dbReference>
<dbReference type="GO" id="GO:0006006">
    <property type="term" value="P:glucose metabolic process"/>
    <property type="evidence" value="ECO:0007669"/>
    <property type="project" value="UniProtKB-KW"/>
</dbReference>
<organism evidence="9 10">
    <name type="scientific">Quadrisphaera granulorum</name>
    <dbReference type="NCBI Taxonomy" id="317664"/>
    <lineage>
        <taxon>Bacteria</taxon>
        <taxon>Bacillati</taxon>
        <taxon>Actinomycetota</taxon>
        <taxon>Actinomycetes</taxon>
        <taxon>Kineosporiales</taxon>
        <taxon>Kineosporiaceae</taxon>
        <taxon>Quadrisphaera</taxon>
    </lineage>
</organism>
<dbReference type="Pfam" id="PF00479">
    <property type="entry name" value="G6PD_N"/>
    <property type="match status" value="1"/>
</dbReference>
<comment type="pathway">
    <text evidence="1">Carbohydrate degradation; pentose phosphate pathway; D-ribulose 5-phosphate from D-glucose 6-phosphate (oxidative stage): step 1/3.</text>
</comment>
<gene>
    <name evidence="9" type="ORF">BXY45_12214</name>
</gene>
<dbReference type="EMBL" id="QGDQ01000022">
    <property type="protein sequence ID" value="PWJ50639.1"/>
    <property type="molecule type" value="Genomic_DNA"/>
</dbReference>
<dbReference type="GO" id="GO:0005829">
    <property type="term" value="C:cytosol"/>
    <property type="evidence" value="ECO:0007669"/>
    <property type="project" value="TreeGrafter"/>
</dbReference>
<dbReference type="PRINTS" id="PR00079">
    <property type="entry name" value="G6PDHDRGNASE"/>
</dbReference>
<dbReference type="GO" id="GO:0009051">
    <property type="term" value="P:pentose-phosphate shunt, oxidative branch"/>
    <property type="evidence" value="ECO:0007669"/>
    <property type="project" value="TreeGrafter"/>
</dbReference>
<dbReference type="PIRSF" id="PIRSF000110">
    <property type="entry name" value="G6PD"/>
    <property type="match status" value="1"/>
</dbReference>
<accession>A0A315ZZC9</accession>
<evidence type="ECO:0000256" key="2">
    <source>
        <dbReference type="ARBA" id="ARBA00022526"/>
    </source>
</evidence>
<sequence>MHLTAIFGRLKAVSEQQQVDGQATGGTESGRAGSSGPEQPGGGGHGASGERGHSGGDPVATLLVLGASGDLASRLLLPGLARLLVSDRNEGPGRHEHSRDGLRLVGAGAEDWDDDRWREVVTKAFAGAQEHGDDKGWAAACAVRDTSRYAKVDVTDPDALTALMASCEAPVAVYFALPPGITAKACEKLVGQQLPESTRLVMEKPFGSDEASAHQLNEVVAQLVPEEHVHRVDHFLGTSTVLNIFGVRFANRLFEPTWNASHVERVDVLYDEDLGLEGRARYYDKAGALKDMIQSHLLQVLAVLAMDAPAALDEREFRDRKAQVLRATRLAGTPAQASRRAVYTAGRMGDRDLPDYQAEDGVDPSRQTETLAEVVLHIDTWRWAGVPFRLRSGKGLGRARKEAVITFKPVPHLVAGLHGEARPTRLRLSFKPGVINLDLMVNAEGDPFDLEETTLTAQLGDSELPAYGEVLAGVLDGDPLLSVRGDTAEDCWRILAPVIAAWEADEVPLETYPAGSDGPEPTEAFPAV</sequence>
<evidence type="ECO:0000259" key="8">
    <source>
        <dbReference type="Pfam" id="PF02781"/>
    </source>
</evidence>
<dbReference type="PANTHER" id="PTHR23429:SF0">
    <property type="entry name" value="GLUCOSE-6-PHOSPHATE 1-DEHYDROGENASE"/>
    <property type="match status" value="1"/>
</dbReference>
<proteinExistence type="predicted"/>
<dbReference type="GO" id="GO:0050661">
    <property type="term" value="F:NADP binding"/>
    <property type="evidence" value="ECO:0007669"/>
    <property type="project" value="InterPro"/>
</dbReference>
<dbReference type="InterPro" id="IPR022675">
    <property type="entry name" value="G6P_DH_C"/>
</dbReference>
<dbReference type="NCBIfam" id="NF009492">
    <property type="entry name" value="PRK12853.1-3"/>
    <property type="match status" value="1"/>
</dbReference>
<evidence type="ECO:0000256" key="1">
    <source>
        <dbReference type="ARBA" id="ARBA00004937"/>
    </source>
</evidence>
<evidence type="ECO:0000313" key="10">
    <source>
        <dbReference type="Proteomes" id="UP000245469"/>
    </source>
</evidence>
<evidence type="ECO:0000256" key="6">
    <source>
        <dbReference type="SAM" id="MobiDB-lite"/>
    </source>
</evidence>
<comment type="caution">
    <text evidence="9">The sequence shown here is derived from an EMBL/GenBank/DDBJ whole genome shotgun (WGS) entry which is preliminary data.</text>
</comment>
<keyword evidence="5" id="KW-0119">Carbohydrate metabolism</keyword>